<dbReference type="SUPFAM" id="SSF47413">
    <property type="entry name" value="lambda repressor-like DNA-binding domains"/>
    <property type="match status" value="1"/>
</dbReference>
<dbReference type="InterPro" id="IPR001387">
    <property type="entry name" value="Cro/C1-type_HTH"/>
</dbReference>
<keyword evidence="1" id="KW-0238">DNA-binding</keyword>
<dbReference type="PROSITE" id="PS50943">
    <property type="entry name" value="HTH_CROC1"/>
    <property type="match status" value="1"/>
</dbReference>
<dbReference type="EMBL" id="JACHKT010000015">
    <property type="protein sequence ID" value="MBB6003666.1"/>
    <property type="molecule type" value="Genomic_DNA"/>
</dbReference>
<dbReference type="PANTHER" id="PTHR46558">
    <property type="entry name" value="TRACRIPTIONAL REGULATORY PROTEIN-RELATED-RELATED"/>
    <property type="match status" value="1"/>
</dbReference>
<dbReference type="SMART" id="SM00530">
    <property type="entry name" value="HTH_XRE"/>
    <property type="match status" value="1"/>
</dbReference>
<evidence type="ECO:0000259" key="2">
    <source>
        <dbReference type="PROSITE" id="PS50943"/>
    </source>
</evidence>
<evidence type="ECO:0000313" key="4">
    <source>
        <dbReference type="Proteomes" id="UP000524404"/>
    </source>
</evidence>
<organism evidence="3 4">
    <name type="scientific">Arcicella rosea</name>
    <dbReference type="NCBI Taxonomy" id="502909"/>
    <lineage>
        <taxon>Bacteria</taxon>
        <taxon>Pseudomonadati</taxon>
        <taxon>Bacteroidota</taxon>
        <taxon>Cytophagia</taxon>
        <taxon>Cytophagales</taxon>
        <taxon>Flectobacillaceae</taxon>
        <taxon>Arcicella</taxon>
    </lineage>
</organism>
<name>A0A841EL49_9BACT</name>
<dbReference type="AlphaFoldDB" id="A0A841EL49"/>
<dbReference type="GO" id="GO:0003677">
    <property type="term" value="F:DNA binding"/>
    <property type="evidence" value="ECO:0007669"/>
    <property type="project" value="UniProtKB-KW"/>
</dbReference>
<sequence>MEANFGEYIRKLRTKNNFTLTQLGAKLGIDSGALSKIETGKKEFDEKCLVKLSYIFGLDIEDLKTEYFGDQFAKKMYQYNCSLKTLTVAEEKMNYLKNINVKQGEINFDNDK</sequence>
<dbReference type="CDD" id="cd00093">
    <property type="entry name" value="HTH_XRE"/>
    <property type="match status" value="1"/>
</dbReference>
<evidence type="ECO:0000313" key="3">
    <source>
        <dbReference type="EMBL" id="MBB6003666.1"/>
    </source>
</evidence>
<accession>A0A841EL49</accession>
<protein>
    <submittedName>
        <fullName evidence="3">Transcriptional regulator with XRE-family HTH domain</fullName>
    </submittedName>
</protein>
<dbReference type="RefSeq" id="WP_184134241.1">
    <property type="nucleotide sequence ID" value="NZ_JACHKT010000015.1"/>
</dbReference>
<gene>
    <name evidence="3" type="ORF">HNP25_002324</name>
</gene>
<evidence type="ECO:0000256" key="1">
    <source>
        <dbReference type="ARBA" id="ARBA00023125"/>
    </source>
</evidence>
<comment type="caution">
    <text evidence="3">The sequence shown here is derived from an EMBL/GenBank/DDBJ whole genome shotgun (WGS) entry which is preliminary data.</text>
</comment>
<feature type="domain" description="HTH cro/C1-type" evidence="2">
    <location>
        <begin position="9"/>
        <end position="63"/>
    </location>
</feature>
<dbReference type="Proteomes" id="UP000524404">
    <property type="component" value="Unassembled WGS sequence"/>
</dbReference>
<reference evidence="3 4" key="1">
    <citation type="submission" date="2020-08" db="EMBL/GenBank/DDBJ databases">
        <title>Functional genomics of gut bacteria from endangered species of beetles.</title>
        <authorList>
            <person name="Carlos-Shanley C."/>
        </authorList>
    </citation>
    <scope>NUCLEOTIDE SEQUENCE [LARGE SCALE GENOMIC DNA]</scope>
    <source>
        <strain evidence="3 4">S00070</strain>
    </source>
</reference>
<dbReference type="PANTHER" id="PTHR46558:SF4">
    <property type="entry name" value="DNA-BIDING PHAGE PROTEIN"/>
    <property type="match status" value="1"/>
</dbReference>
<dbReference type="InterPro" id="IPR010982">
    <property type="entry name" value="Lambda_DNA-bd_dom_sf"/>
</dbReference>
<dbReference type="Pfam" id="PF01381">
    <property type="entry name" value="HTH_3"/>
    <property type="match status" value="1"/>
</dbReference>
<dbReference type="Gene3D" id="1.10.260.40">
    <property type="entry name" value="lambda repressor-like DNA-binding domains"/>
    <property type="match status" value="1"/>
</dbReference>
<keyword evidence="4" id="KW-1185">Reference proteome</keyword>
<proteinExistence type="predicted"/>